<evidence type="ECO:0000256" key="5">
    <source>
        <dbReference type="ARBA" id="ARBA00022722"/>
    </source>
</evidence>
<evidence type="ECO:0000256" key="7">
    <source>
        <dbReference type="ARBA" id="ARBA00022801"/>
    </source>
</evidence>
<dbReference type="FunFam" id="3.30.420.10:FF:000046">
    <property type="entry name" value="Three prime repair exonuclease 1"/>
    <property type="match status" value="1"/>
</dbReference>
<dbReference type="GO" id="GO:0008296">
    <property type="term" value="F:3'-5'-DNA exonuclease activity"/>
    <property type="evidence" value="ECO:0000318"/>
    <property type="project" value="GO_Central"/>
</dbReference>
<dbReference type="CTD" id="11277"/>
<keyword evidence="12" id="KW-1133">Transmembrane helix</keyword>
<keyword evidence="10" id="KW-0539">Nucleus</keyword>
<dbReference type="GO" id="GO:0008311">
    <property type="term" value="F:double-stranded DNA 3'-5' DNA exonuclease activity"/>
    <property type="evidence" value="ECO:0007669"/>
    <property type="project" value="UniProtKB-EC"/>
</dbReference>
<protein>
    <recommendedName>
        <fullName evidence="4">exodeoxyribonuclease III</fullName>
        <ecNumber evidence="4">3.1.11.2</ecNumber>
    </recommendedName>
</protein>
<keyword evidence="12" id="KW-0812">Transmembrane</keyword>
<evidence type="ECO:0000256" key="4">
    <source>
        <dbReference type="ARBA" id="ARBA00012115"/>
    </source>
</evidence>
<evidence type="ECO:0000256" key="8">
    <source>
        <dbReference type="ARBA" id="ARBA00022839"/>
    </source>
</evidence>
<evidence type="ECO:0000256" key="1">
    <source>
        <dbReference type="ARBA" id="ARBA00000493"/>
    </source>
</evidence>
<dbReference type="Ensembl" id="ENSOANT00000055111.1">
    <property type="protein sequence ID" value="ENSOANP00000045009.1"/>
    <property type="gene ID" value="ENSOANG00000041592.1"/>
</dbReference>
<dbReference type="GO" id="GO:0005737">
    <property type="term" value="C:cytoplasm"/>
    <property type="evidence" value="ECO:0000318"/>
    <property type="project" value="GO_Central"/>
</dbReference>
<dbReference type="PANTHER" id="PTHR13058">
    <property type="entry name" value="THREE PRIME REPAIR EXONUCLEASE 1, 2"/>
    <property type="match status" value="1"/>
</dbReference>
<evidence type="ECO:0000256" key="12">
    <source>
        <dbReference type="SAM" id="Phobius"/>
    </source>
</evidence>
<dbReference type="CDD" id="cd06136">
    <property type="entry name" value="TREX1_2"/>
    <property type="match status" value="1"/>
</dbReference>
<name>A0A6I8NUN1_ORNAN</name>
<evidence type="ECO:0000256" key="11">
    <source>
        <dbReference type="ARBA" id="ARBA00025769"/>
    </source>
</evidence>
<dbReference type="GO" id="GO:0006308">
    <property type="term" value="P:DNA catabolic process"/>
    <property type="evidence" value="ECO:0000318"/>
    <property type="project" value="GO_Central"/>
</dbReference>
<dbReference type="Bgee" id="ENSOANG00000041592">
    <property type="expression patterns" value="Expressed in adult mammalian kidney and 7 other cell types or tissues"/>
</dbReference>
<dbReference type="OMA" id="ICQWRPR"/>
<comment type="catalytic activity">
    <reaction evidence="1">
        <text>Exonucleolytic cleavage in the 3'- to 5'-direction to yield nucleoside 5'-phosphates.</text>
        <dbReference type="EC" id="3.1.11.2"/>
    </reaction>
</comment>
<reference evidence="14" key="2">
    <citation type="submission" date="2025-08" db="UniProtKB">
        <authorList>
            <consortium name="Ensembl"/>
        </authorList>
    </citation>
    <scope>IDENTIFICATION</scope>
    <source>
        <strain evidence="14">Glennie</strain>
    </source>
</reference>
<evidence type="ECO:0000256" key="2">
    <source>
        <dbReference type="ARBA" id="ARBA00001946"/>
    </source>
</evidence>
<dbReference type="OrthoDB" id="10250935at2759"/>
<keyword evidence="8" id="KW-0269">Exonuclease</keyword>
<comment type="subcellular location">
    <subcellularLocation>
        <location evidence="3">Nucleus</location>
    </subcellularLocation>
</comment>
<evidence type="ECO:0000256" key="3">
    <source>
        <dbReference type="ARBA" id="ARBA00004123"/>
    </source>
</evidence>
<dbReference type="FunCoup" id="A0A6I8NUN1">
    <property type="interactions" value="507"/>
</dbReference>
<dbReference type="Gene3D" id="3.30.420.10">
    <property type="entry name" value="Ribonuclease H-like superfamily/Ribonuclease H"/>
    <property type="match status" value="1"/>
</dbReference>
<dbReference type="SMART" id="SM00479">
    <property type="entry name" value="EXOIII"/>
    <property type="match status" value="1"/>
</dbReference>
<proteinExistence type="inferred from homology"/>
<dbReference type="GO" id="GO:0046872">
    <property type="term" value="F:metal ion binding"/>
    <property type="evidence" value="ECO:0007669"/>
    <property type="project" value="UniProtKB-KW"/>
</dbReference>
<dbReference type="GO" id="GO:0006281">
    <property type="term" value="P:DNA repair"/>
    <property type="evidence" value="ECO:0007669"/>
    <property type="project" value="UniProtKB-ARBA"/>
</dbReference>
<dbReference type="InterPro" id="IPR040393">
    <property type="entry name" value="TREX1/2"/>
</dbReference>
<dbReference type="AlphaFoldDB" id="A0A6I8NUN1"/>
<keyword evidence="15" id="KW-1185">Reference proteome</keyword>
<dbReference type="KEGG" id="oaa:100078153"/>
<dbReference type="GeneTree" id="ENSGT00390000012715"/>
<evidence type="ECO:0000256" key="9">
    <source>
        <dbReference type="ARBA" id="ARBA00022842"/>
    </source>
</evidence>
<keyword evidence="6" id="KW-0479">Metal-binding</keyword>
<keyword evidence="12" id="KW-0472">Membrane</keyword>
<evidence type="ECO:0000256" key="10">
    <source>
        <dbReference type="ARBA" id="ARBA00023242"/>
    </source>
</evidence>
<evidence type="ECO:0000259" key="13">
    <source>
        <dbReference type="SMART" id="SM00479"/>
    </source>
</evidence>
<keyword evidence="9" id="KW-0460">Magnesium</keyword>
<comment type="cofactor">
    <cofactor evidence="2">
        <name>Mg(2+)</name>
        <dbReference type="ChEBI" id="CHEBI:18420"/>
    </cofactor>
</comment>
<dbReference type="RefSeq" id="XP_028906636.1">
    <property type="nucleotide sequence ID" value="XM_029050803.2"/>
</dbReference>
<dbReference type="InterPro" id="IPR036397">
    <property type="entry name" value="RNaseH_sf"/>
</dbReference>
<dbReference type="PANTHER" id="PTHR13058:SF27">
    <property type="entry name" value="THREE-PRIME REPAIR EXONUCLEASE 1"/>
    <property type="match status" value="1"/>
</dbReference>
<feature type="transmembrane region" description="Helical" evidence="12">
    <location>
        <begin position="319"/>
        <end position="339"/>
    </location>
</feature>
<sequence length="340" mass="37035">MRCLEMAERGSGASFLPVSMETLVFMDLEATGLPFSQPKITEICLLAVHRHALERTEYSNSSSLPLLPRVVDKLCLCVNPGKACTPVASSITGLSNEVLRSTCRQRFNASLVDALHAFLQRQQPPLCLVSHNGNHFDFPLLRAELAILGFSGLGDIYCADSIAAMKALDRAPNPQHAVLPETGKKRSYSLSNVYSRFYGRPPPDTHTAEGDVLAMVSICQWRARQLLEWVDANAQPFSRIKVMYEPRAEITRSSGARGETDRLPETHSTAWKEPANPYLRMGEPKSEAPGAPGFALPGDRAEGLATLGCTETHRCQLPLLSGVIAGLVVGAAVILYLLLP</sequence>
<keyword evidence="7" id="KW-0378">Hydrolase</keyword>
<dbReference type="GeneID" id="100078153"/>
<comment type="similarity">
    <text evidence="11">Belongs to the exonuclease superfamily. TREX family.</text>
</comment>
<dbReference type="GO" id="GO:0003677">
    <property type="term" value="F:DNA binding"/>
    <property type="evidence" value="ECO:0007669"/>
    <property type="project" value="UniProtKB-ARBA"/>
</dbReference>
<dbReference type="GO" id="GO:0005634">
    <property type="term" value="C:nucleus"/>
    <property type="evidence" value="ECO:0007669"/>
    <property type="project" value="UniProtKB-SubCell"/>
</dbReference>
<accession>A0A6I8NUN1</accession>
<evidence type="ECO:0000313" key="15">
    <source>
        <dbReference type="Proteomes" id="UP000002279"/>
    </source>
</evidence>
<dbReference type="InterPro" id="IPR013520">
    <property type="entry name" value="Ribonucl_H"/>
</dbReference>
<dbReference type="SUPFAM" id="SSF53098">
    <property type="entry name" value="Ribonuclease H-like"/>
    <property type="match status" value="1"/>
</dbReference>
<dbReference type="InParanoid" id="A0A6I8NUN1"/>
<feature type="domain" description="Exonuclease" evidence="13">
    <location>
        <begin position="22"/>
        <end position="228"/>
    </location>
</feature>
<dbReference type="EC" id="3.1.11.2" evidence="4"/>
<dbReference type="InterPro" id="IPR012337">
    <property type="entry name" value="RNaseH-like_sf"/>
</dbReference>
<reference evidence="14" key="3">
    <citation type="submission" date="2025-09" db="UniProtKB">
        <authorList>
            <consortium name="Ensembl"/>
        </authorList>
    </citation>
    <scope>IDENTIFICATION</scope>
    <source>
        <strain evidence="14">Glennie</strain>
    </source>
</reference>
<organism evidence="14 15">
    <name type="scientific">Ornithorhynchus anatinus</name>
    <name type="common">Duckbill platypus</name>
    <dbReference type="NCBI Taxonomy" id="9258"/>
    <lineage>
        <taxon>Eukaryota</taxon>
        <taxon>Metazoa</taxon>
        <taxon>Chordata</taxon>
        <taxon>Craniata</taxon>
        <taxon>Vertebrata</taxon>
        <taxon>Euteleostomi</taxon>
        <taxon>Mammalia</taxon>
        <taxon>Monotremata</taxon>
        <taxon>Ornithorhynchidae</taxon>
        <taxon>Ornithorhynchus</taxon>
    </lineage>
</organism>
<dbReference type="Proteomes" id="UP000002279">
    <property type="component" value="Chromosome X1"/>
</dbReference>
<evidence type="ECO:0000313" key="14">
    <source>
        <dbReference type="Ensembl" id="ENSOANP00000045009.1"/>
    </source>
</evidence>
<evidence type="ECO:0000256" key="6">
    <source>
        <dbReference type="ARBA" id="ARBA00022723"/>
    </source>
</evidence>
<gene>
    <name evidence="14" type="primary">TREX1</name>
</gene>
<keyword evidence="5" id="KW-0540">Nuclease</keyword>
<reference evidence="14 15" key="1">
    <citation type="journal article" date="2008" name="Nature">
        <title>Genome analysis of the platypus reveals unique signatures of evolution.</title>
        <authorList>
            <person name="Warren W.C."/>
            <person name="Hillier L.W."/>
            <person name="Marshall Graves J.A."/>
            <person name="Birney E."/>
            <person name="Ponting C.P."/>
            <person name="Grutzner F."/>
            <person name="Belov K."/>
            <person name="Miller W."/>
            <person name="Clarke L."/>
            <person name="Chinwalla A.T."/>
            <person name="Yang S.P."/>
            <person name="Heger A."/>
            <person name="Locke D.P."/>
            <person name="Miethke P."/>
            <person name="Waters P.D."/>
            <person name="Veyrunes F."/>
            <person name="Fulton L."/>
            <person name="Fulton B."/>
            <person name="Graves T."/>
            <person name="Wallis J."/>
            <person name="Puente X.S."/>
            <person name="Lopez-Otin C."/>
            <person name="Ordonez G.R."/>
            <person name="Eichler E.E."/>
            <person name="Chen L."/>
            <person name="Cheng Z."/>
            <person name="Deakin J.E."/>
            <person name="Alsop A."/>
            <person name="Thompson K."/>
            <person name="Kirby P."/>
            <person name="Papenfuss A.T."/>
            <person name="Wakefield M.J."/>
            <person name="Olender T."/>
            <person name="Lancet D."/>
            <person name="Huttley G.A."/>
            <person name="Smit A.F."/>
            <person name="Pask A."/>
            <person name="Temple-Smith P."/>
            <person name="Batzer M.A."/>
            <person name="Walker J.A."/>
            <person name="Konkel M.K."/>
            <person name="Harris R.S."/>
            <person name="Whittington C.M."/>
            <person name="Wong E.S."/>
            <person name="Gemmell N.J."/>
            <person name="Buschiazzo E."/>
            <person name="Vargas Jentzsch I.M."/>
            <person name="Merkel A."/>
            <person name="Schmitz J."/>
            <person name="Zemann A."/>
            <person name="Churakov G."/>
            <person name="Kriegs J.O."/>
            <person name="Brosius J."/>
            <person name="Murchison E.P."/>
            <person name="Sachidanandam R."/>
            <person name="Smith C."/>
            <person name="Hannon G.J."/>
            <person name="Tsend-Ayush E."/>
            <person name="McMillan D."/>
            <person name="Attenborough R."/>
            <person name="Rens W."/>
            <person name="Ferguson-Smith M."/>
            <person name="Lefevre C.M."/>
            <person name="Sharp J.A."/>
            <person name="Nicholas K.R."/>
            <person name="Ray D.A."/>
            <person name="Kube M."/>
            <person name="Reinhardt R."/>
            <person name="Pringle T.H."/>
            <person name="Taylor J."/>
            <person name="Jones R.C."/>
            <person name="Nixon B."/>
            <person name="Dacheux J.L."/>
            <person name="Niwa H."/>
            <person name="Sekita Y."/>
            <person name="Huang X."/>
            <person name="Stark A."/>
            <person name="Kheradpour P."/>
            <person name="Kellis M."/>
            <person name="Flicek P."/>
            <person name="Chen Y."/>
            <person name="Webber C."/>
            <person name="Hardison R."/>
            <person name="Nelson J."/>
            <person name="Hallsworth-Pepin K."/>
            <person name="Delehaunty K."/>
            <person name="Markovic C."/>
            <person name="Minx P."/>
            <person name="Feng Y."/>
            <person name="Kremitzki C."/>
            <person name="Mitreva M."/>
            <person name="Glasscock J."/>
            <person name="Wylie T."/>
            <person name="Wohldmann P."/>
            <person name="Thiru P."/>
            <person name="Nhan M.N."/>
            <person name="Pohl C.S."/>
            <person name="Smith S.M."/>
            <person name="Hou S."/>
            <person name="Nefedov M."/>
            <person name="de Jong P.J."/>
            <person name="Renfree M.B."/>
            <person name="Mardis E.R."/>
            <person name="Wilson R.K."/>
        </authorList>
    </citation>
    <scope>NUCLEOTIDE SEQUENCE [LARGE SCALE GENOMIC DNA]</scope>
    <source>
        <strain evidence="14 15">Glennie</strain>
    </source>
</reference>